<organism evidence="2">
    <name type="scientific">Cladocopium goreaui</name>
    <dbReference type="NCBI Taxonomy" id="2562237"/>
    <lineage>
        <taxon>Eukaryota</taxon>
        <taxon>Sar</taxon>
        <taxon>Alveolata</taxon>
        <taxon>Dinophyceae</taxon>
        <taxon>Suessiales</taxon>
        <taxon>Symbiodiniaceae</taxon>
        <taxon>Cladocopium</taxon>
    </lineage>
</organism>
<evidence type="ECO:0000313" key="4">
    <source>
        <dbReference type="Proteomes" id="UP001152797"/>
    </source>
</evidence>
<comment type="caution">
    <text evidence="2">The sequence shown here is derived from an EMBL/GenBank/DDBJ whole genome shotgun (WGS) entry which is preliminary data.</text>
</comment>
<dbReference type="SUPFAM" id="SSF48452">
    <property type="entry name" value="TPR-like"/>
    <property type="match status" value="1"/>
</dbReference>
<accession>A0A9P1C030</accession>
<dbReference type="OrthoDB" id="435644at2759"/>
<reference evidence="3 4" key="2">
    <citation type="submission" date="2024-05" db="EMBL/GenBank/DDBJ databases">
        <authorList>
            <person name="Chen Y."/>
            <person name="Shah S."/>
            <person name="Dougan E. K."/>
            <person name="Thang M."/>
            <person name="Chan C."/>
        </authorList>
    </citation>
    <scope>NUCLEOTIDE SEQUENCE [LARGE SCALE GENOMIC DNA]</scope>
</reference>
<name>A0A9P1C030_9DINO</name>
<sequence length="227" mass="24701">MVEPGNAQVELSTDQSSEVLGEEVRFQRDALGCDVHPDLGKPWFRYGSALLKEIEESVTGEGVPGGPDSAEVAEEVILGSLDGPDESCERLEELEEDLEVAWEALETARRCLEQKEPSFLLAQCHLRIADLLCLQGHKSSAVEECKKALTYCQTDEEKAQAKSHLATLELLAEPNRDAVPEPEGLESSAFPDASGASTTGNSAEPMQVPVRKRKRVSGEEPEACTEH</sequence>
<reference evidence="2" key="1">
    <citation type="submission" date="2022-10" db="EMBL/GenBank/DDBJ databases">
        <authorList>
            <person name="Chen Y."/>
            <person name="Dougan E. K."/>
            <person name="Chan C."/>
            <person name="Rhodes N."/>
            <person name="Thang M."/>
        </authorList>
    </citation>
    <scope>NUCLEOTIDE SEQUENCE</scope>
</reference>
<dbReference type="InterPro" id="IPR011990">
    <property type="entry name" value="TPR-like_helical_dom_sf"/>
</dbReference>
<dbReference type="EMBL" id="CAMXCT030000728">
    <property type="protein sequence ID" value="CAL4769903.1"/>
    <property type="molecule type" value="Genomic_DNA"/>
</dbReference>
<protein>
    <submittedName>
        <fullName evidence="2">Uncharacterized protein</fullName>
    </submittedName>
</protein>
<dbReference type="Proteomes" id="UP001152797">
    <property type="component" value="Unassembled WGS sequence"/>
</dbReference>
<evidence type="ECO:0000313" key="3">
    <source>
        <dbReference type="EMBL" id="CAL4769903.1"/>
    </source>
</evidence>
<dbReference type="EMBL" id="CAMXCT010000728">
    <property type="protein sequence ID" value="CAI3982591.1"/>
    <property type="molecule type" value="Genomic_DNA"/>
</dbReference>
<evidence type="ECO:0000313" key="2">
    <source>
        <dbReference type="EMBL" id="CAI3982591.1"/>
    </source>
</evidence>
<gene>
    <name evidence="2" type="ORF">C1SCF055_LOCUS10269</name>
</gene>
<proteinExistence type="predicted"/>
<feature type="compositionally biased region" description="Polar residues" evidence="1">
    <location>
        <begin position="195"/>
        <end position="204"/>
    </location>
</feature>
<dbReference type="AlphaFoldDB" id="A0A9P1C030"/>
<keyword evidence="4" id="KW-1185">Reference proteome</keyword>
<feature type="region of interest" description="Disordered" evidence="1">
    <location>
        <begin position="176"/>
        <end position="227"/>
    </location>
</feature>
<dbReference type="Gene3D" id="1.25.40.10">
    <property type="entry name" value="Tetratricopeptide repeat domain"/>
    <property type="match status" value="1"/>
</dbReference>
<dbReference type="EMBL" id="CAMXCT020000728">
    <property type="protein sequence ID" value="CAL1135966.1"/>
    <property type="molecule type" value="Genomic_DNA"/>
</dbReference>
<evidence type="ECO:0000256" key="1">
    <source>
        <dbReference type="SAM" id="MobiDB-lite"/>
    </source>
</evidence>